<dbReference type="RefSeq" id="WP_386097788.1">
    <property type="nucleotide sequence ID" value="NZ_JBHUOZ010000003.1"/>
</dbReference>
<reference evidence="3" key="1">
    <citation type="journal article" date="2019" name="Int. J. Syst. Evol. Microbiol.">
        <title>The Global Catalogue of Microorganisms (GCM) 10K type strain sequencing project: providing services to taxonomists for standard genome sequencing and annotation.</title>
        <authorList>
            <consortium name="The Broad Institute Genomics Platform"/>
            <consortium name="The Broad Institute Genome Sequencing Center for Infectious Disease"/>
            <person name="Wu L."/>
            <person name="Ma J."/>
        </authorList>
    </citation>
    <scope>NUCLEOTIDE SEQUENCE [LARGE SCALE GENOMIC DNA]</scope>
    <source>
        <strain evidence="3">KCTC 23299</strain>
    </source>
</reference>
<gene>
    <name evidence="2" type="ORF">ACFS6H_09780</name>
</gene>
<dbReference type="Pfam" id="PF14329">
    <property type="entry name" value="DUF4386"/>
    <property type="match status" value="1"/>
</dbReference>
<name>A0ABW6A776_9BACT</name>
<feature type="transmembrane region" description="Helical" evidence="1">
    <location>
        <begin position="191"/>
        <end position="213"/>
    </location>
</feature>
<protein>
    <submittedName>
        <fullName evidence="2">DUF4386 domain-containing protein</fullName>
    </submittedName>
</protein>
<feature type="transmembrane region" description="Helical" evidence="1">
    <location>
        <begin position="166"/>
        <end position="185"/>
    </location>
</feature>
<feature type="transmembrane region" description="Helical" evidence="1">
    <location>
        <begin position="49"/>
        <end position="72"/>
    </location>
</feature>
<organism evidence="2 3">
    <name type="scientific">Terrimonas rubra</name>
    <dbReference type="NCBI Taxonomy" id="1035890"/>
    <lineage>
        <taxon>Bacteria</taxon>
        <taxon>Pseudomonadati</taxon>
        <taxon>Bacteroidota</taxon>
        <taxon>Chitinophagia</taxon>
        <taxon>Chitinophagales</taxon>
        <taxon>Chitinophagaceae</taxon>
        <taxon>Terrimonas</taxon>
    </lineage>
</organism>
<keyword evidence="1" id="KW-0812">Transmembrane</keyword>
<evidence type="ECO:0000313" key="3">
    <source>
        <dbReference type="Proteomes" id="UP001597511"/>
    </source>
</evidence>
<feature type="transmembrane region" description="Helical" evidence="1">
    <location>
        <begin position="137"/>
        <end position="159"/>
    </location>
</feature>
<evidence type="ECO:0000256" key="1">
    <source>
        <dbReference type="SAM" id="Phobius"/>
    </source>
</evidence>
<feature type="transmembrane region" description="Helical" evidence="1">
    <location>
        <begin position="84"/>
        <end position="106"/>
    </location>
</feature>
<keyword evidence="1" id="KW-0472">Membrane</keyword>
<comment type="caution">
    <text evidence="2">The sequence shown here is derived from an EMBL/GenBank/DDBJ whole genome shotgun (WGS) entry which is preliminary data.</text>
</comment>
<proteinExistence type="predicted"/>
<dbReference type="InterPro" id="IPR025495">
    <property type="entry name" value="DUF4386"/>
</dbReference>
<dbReference type="Proteomes" id="UP001597511">
    <property type="component" value="Unassembled WGS sequence"/>
</dbReference>
<dbReference type="EMBL" id="JBHUOZ010000003">
    <property type="protein sequence ID" value="MFD2919997.1"/>
    <property type="molecule type" value="Genomic_DNA"/>
</dbReference>
<sequence>MIIKLNAARVYGIFFILSFISYATGMALMEVVADAPVFPAAIRETKFSLVSGAVLIIVLHTLFNIVLLGIMFGVLKTVNLALSLIYFVLGSIATFLLALGALTLLMPLSASEMISRSNHMDDLSLNLLFDLALSGNFYAYQFGMAIWGMAGLVLCYLLYLSKFVPVVFWIAGYIGYSIFISGCILELFGYPYGFICSIPGGLFEIGLSLWLIIKGFNNVTKGIKGADKTT</sequence>
<keyword evidence="1" id="KW-1133">Transmembrane helix</keyword>
<evidence type="ECO:0000313" key="2">
    <source>
        <dbReference type="EMBL" id="MFD2919997.1"/>
    </source>
</evidence>
<keyword evidence="3" id="KW-1185">Reference proteome</keyword>
<accession>A0ABW6A776</accession>
<feature type="transmembrane region" description="Helical" evidence="1">
    <location>
        <begin position="12"/>
        <end position="29"/>
    </location>
</feature>